<sequence>MGKYYYVNKNSGYNDNHVVHASGCSWLPKISQRQFLGTFYSVNAALQQARKFYQGAMACDECCPIMVKKSLPTQNKSALNMMAKF</sequence>
<dbReference type="STRING" id="1619313.EM595_1846"/>
<organism evidence="1 2">
    <name type="scientific">Duffyella gerundensis</name>
    <dbReference type="NCBI Taxonomy" id="1619313"/>
    <lineage>
        <taxon>Bacteria</taxon>
        <taxon>Pseudomonadati</taxon>
        <taxon>Pseudomonadota</taxon>
        <taxon>Gammaproteobacteria</taxon>
        <taxon>Enterobacterales</taxon>
        <taxon>Erwiniaceae</taxon>
        <taxon>Duffyella</taxon>
    </lineage>
</organism>
<dbReference type="KEGG" id="ege:EM595_1846"/>
<accession>A0A0U5L4I2</accession>
<proteinExistence type="predicted"/>
<dbReference type="GeneID" id="84613129"/>
<dbReference type="OrthoDB" id="47198at2"/>
<dbReference type="RefSeq" id="WP_067430714.1">
    <property type="nucleotide sequence ID" value="NZ_CP072598.1"/>
</dbReference>
<dbReference type="PATRIC" id="fig|1619313.3.peg.1918"/>
<evidence type="ECO:0000313" key="1">
    <source>
        <dbReference type="EMBL" id="CUU24080.1"/>
    </source>
</evidence>
<gene>
    <name evidence="1" type="ORF">EM595_1846</name>
</gene>
<evidence type="ECO:0000313" key="2">
    <source>
        <dbReference type="Proteomes" id="UP000059419"/>
    </source>
</evidence>
<reference evidence="2" key="1">
    <citation type="submission" date="2015-11" db="EMBL/GenBank/DDBJ databases">
        <authorList>
            <person name="Blom J."/>
        </authorList>
    </citation>
    <scope>NUCLEOTIDE SEQUENCE [LARGE SCALE GENOMIC DNA]</scope>
</reference>
<keyword evidence="2" id="KW-1185">Reference proteome</keyword>
<dbReference type="AlphaFoldDB" id="A0A0U5L4I2"/>
<dbReference type="Proteomes" id="UP000059419">
    <property type="component" value="Chromosome 1"/>
</dbReference>
<name>A0A0U5L4I2_9GAMM</name>
<protein>
    <submittedName>
        <fullName evidence="1">Uncharacterized protein</fullName>
    </submittedName>
</protein>
<dbReference type="EMBL" id="LN907827">
    <property type="protein sequence ID" value="CUU24080.1"/>
    <property type="molecule type" value="Genomic_DNA"/>
</dbReference>